<accession>A0A8S0YAA8</accession>
<keyword evidence="8" id="KW-0812">Transmembrane</keyword>
<keyword evidence="8" id="KW-0472">Membrane</keyword>
<dbReference type="RefSeq" id="WP_174626331.1">
    <property type="nucleotide sequence ID" value="NZ_CADCXN010000071.1"/>
</dbReference>
<evidence type="ECO:0000256" key="2">
    <source>
        <dbReference type="ARBA" id="ARBA00022617"/>
    </source>
</evidence>
<evidence type="ECO:0000313" key="10">
    <source>
        <dbReference type="EMBL" id="CAA9891465.1"/>
    </source>
</evidence>
<sequence length="385" mass="42871">MAKPVRRRLRKFLPWALGLFGGGIALAFIIAYSGIYNIAASAGHPAWLEWFLQLGKERSVIFNSRSVDPPKLDIAELVPLGAAHFQGTCATCHGVPGQPVNPVFEHMLPSPPDLQKHAPHWTREQLFWIARHGIQFTGMPAWSGKDRDDEVWAVAAFLEALPSMTKADYHRHASGNSETQGYSAKQFISEGRPRLDLTACSRCHDTADAPPTSLHIPRLGGQGEAYLIRALQDYRDDSRQSGFMEPVADDLDDEQIERLAAYYASLTPFPHKRARPSSPEARELGRQLAEQGDRERKIPACLSCHGVKRRTDYPRLAGQSEQYIKQQLQILRRGGRDQTPHGAMMSVVAKRLTEQQVEAAASFFASQPPQAEHSRLDKWGAASQP</sequence>
<dbReference type="InterPro" id="IPR009056">
    <property type="entry name" value="Cyt_c-like_dom"/>
</dbReference>
<keyword evidence="11" id="KW-1185">Reference proteome</keyword>
<comment type="caution">
    <text evidence="10">The sequence shown here is derived from an EMBL/GenBank/DDBJ whole genome shotgun (WGS) entry which is preliminary data.</text>
</comment>
<evidence type="ECO:0000256" key="6">
    <source>
        <dbReference type="PROSITE-ProRule" id="PRU00433"/>
    </source>
</evidence>
<dbReference type="Pfam" id="PF00034">
    <property type="entry name" value="Cytochrom_C"/>
    <property type="match status" value="1"/>
</dbReference>
<feature type="transmembrane region" description="Helical" evidence="8">
    <location>
        <begin position="12"/>
        <end position="35"/>
    </location>
</feature>
<proteinExistence type="predicted"/>
<reference evidence="10 11" key="1">
    <citation type="submission" date="2020-02" db="EMBL/GenBank/DDBJ databases">
        <authorList>
            <person name="Hogendoorn C."/>
        </authorList>
    </citation>
    <scope>NUCLEOTIDE SEQUENCE [LARGE SCALE GENOMIC DNA]</scope>
    <source>
        <strain evidence="10">METHB21</strain>
    </source>
</reference>
<keyword evidence="2 6" id="KW-0349">Heme</keyword>
<dbReference type="PANTHER" id="PTHR33751">
    <property type="entry name" value="CBB3-TYPE CYTOCHROME C OXIDASE SUBUNIT FIXP"/>
    <property type="match status" value="1"/>
</dbReference>
<feature type="region of interest" description="Disordered" evidence="7">
    <location>
        <begin position="364"/>
        <end position="385"/>
    </location>
</feature>
<keyword evidence="4" id="KW-0249">Electron transport</keyword>
<dbReference type="GO" id="GO:0009055">
    <property type="term" value="F:electron transfer activity"/>
    <property type="evidence" value="ECO:0007669"/>
    <property type="project" value="InterPro"/>
</dbReference>
<feature type="compositionally biased region" description="Basic and acidic residues" evidence="7">
    <location>
        <begin position="280"/>
        <end position="292"/>
    </location>
</feature>
<evidence type="ECO:0000259" key="9">
    <source>
        <dbReference type="PROSITE" id="PS51007"/>
    </source>
</evidence>
<feature type="domain" description="Cytochrome c" evidence="9">
    <location>
        <begin position="76"/>
        <end position="162"/>
    </location>
</feature>
<keyword evidence="8" id="KW-1133">Transmembrane helix</keyword>
<dbReference type="Proteomes" id="UP000494216">
    <property type="component" value="Unassembled WGS sequence"/>
</dbReference>
<keyword evidence="5 6" id="KW-0408">Iron</keyword>
<evidence type="ECO:0000313" key="11">
    <source>
        <dbReference type="Proteomes" id="UP000494216"/>
    </source>
</evidence>
<dbReference type="GO" id="GO:0020037">
    <property type="term" value="F:heme binding"/>
    <property type="evidence" value="ECO:0007669"/>
    <property type="project" value="InterPro"/>
</dbReference>
<keyword evidence="3 6" id="KW-0479">Metal-binding</keyword>
<name>A0A8S0YAA8_9GAMM</name>
<dbReference type="Gene3D" id="1.10.760.10">
    <property type="entry name" value="Cytochrome c-like domain"/>
    <property type="match status" value="3"/>
</dbReference>
<evidence type="ECO:0000256" key="4">
    <source>
        <dbReference type="ARBA" id="ARBA00022982"/>
    </source>
</evidence>
<dbReference type="Pfam" id="PF13442">
    <property type="entry name" value="Cytochrome_CBB3"/>
    <property type="match status" value="1"/>
</dbReference>
<evidence type="ECO:0000256" key="7">
    <source>
        <dbReference type="SAM" id="MobiDB-lite"/>
    </source>
</evidence>
<evidence type="ECO:0000256" key="8">
    <source>
        <dbReference type="SAM" id="Phobius"/>
    </source>
</evidence>
<organism evidence="10 11">
    <name type="scientific">Candidatus Methylobacter favarea</name>
    <dbReference type="NCBI Taxonomy" id="2707345"/>
    <lineage>
        <taxon>Bacteria</taxon>
        <taxon>Pseudomonadati</taxon>
        <taxon>Pseudomonadota</taxon>
        <taxon>Gammaproteobacteria</taxon>
        <taxon>Methylococcales</taxon>
        <taxon>Methylococcaceae</taxon>
        <taxon>Methylobacter</taxon>
    </lineage>
</organism>
<feature type="domain" description="Cytochrome c" evidence="9">
    <location>
        <begin position="287"/>
        <end position="368"/>
    </location>
</feature>
<keyword evidence="1" id="KW-0813">Transport</keyword>
<evidence type="ECO:0000256" key="5">
    <source>
        <dbReference type="ARBA" id="ARBA00023004"/>
    </source>
</evidence>
<dbReference type="InterPro" id="IPR036909">
    <property type="entry name" value="Cyt_c-like_dom_sf"/>
</dbReference>
<dbReference type="InterPro" id="IPR050597">
    <property type="entry name" value="Cytochrome_c_Oxidase_Subunit"/>
</dbReference>
<dbReference type="PANTHER" id="PTHR33751:SF9">
    <property type="entry name" value="CYTOCHROME C4"/>
    <property type="match status" value="1"/>
</dbReference>
<gene>
    <name evidence="10" type="ORF">METHB2_410007</name>
</gene>
<dbReference type="GO" id="GO:0046872">
    <property type="term" value="F:metal ion binding"/>
    <property type="evidence" value="ECO:0007669"/>
    <property type="project" value="UniProtKB-KW"/>
</dbReference>
<dbReference type="SUPFAM" id="SSF46626">
    <property type="entry name" value="Cytochrome c"/>
    <property type="match status" value="3"/>
</dbReference>
<dbReference type="AlphaFoldDB" id="A0A8S0YAA8"/>
<evidence type="ECO:0000256" key="1">
    <source>
        <dbReference type="ARBA" id="ARBA00022448"/>
    </source>
</evidence>
<dbReference type="EMBL" id="CADCXN010000071">
    <property type="protein sequence ID" value="CAA9891465.1"/>
    <property type="molecule type" value="Genomic_DNA"/>
</dbReference>
<protein>
    <submittedName>
        <fullName evidence="10">Cytochrome c553</fullName>
    </submittedName>
</protein>
<feature type="domain" description="Cytochrome c" evidence="9">
    <location>
        <begin position="186"/>
        <end position="267"/>
    </location>
</feature>
<evidence type="ECO:0000256" key="3">
    <source>
        <dbReference type="ARBA" id="ARBA00022723"/>
    </source>
</evidence>
<dbReference type="PROSITE" id="PS51007">
    <property type="entry name" value="CYTC"/>
    <property type="match status" value="3"/>
</dbReference>
<feature type="region of interest" description="Disordered" evidence="7">
    <location>
        <begin position="269"/>
        <end position="292"/>
    </location>
</feature>